<dbReference type="PANTHER" id="PTHR11102:SF160">
    <property type="entry name" value="ERAD-ASSOCIATED E3 UBIQUITIN-PROTEIN LIGASE COMPONENT HRD3"/>
    <property type="match status" value="1"/>
</dbReference>
<comment type="caution">
    <text evidence="1">The sequence shown here is derived from an EMBL/GenBank/DDBJ whole genome shotgun (WGS) entry which is preliminary data.</text>
</comment>
<keyword evidence="2" id="KW-1185">Reference proteome</keyword>
<dbReference type="InterPro" id="IPR006597">
    <property type="entry name" value="Sel1-like"/>
</dbReference>
<dbReference type="AlphaFoldDB" id="A0A4S1CCS8"/>
<evidence type="ECO:0000313" key="2">
    <source>
        <dbReference type="Proteomes" id="UP000306416"/>
    </source>
</evidence>
<evidence type="ECO:0000313" key="1">
    <source>
        <dbReference type="EMBL" id="TGU71215.1"/>
    </source>
</evidence>
<name>A0A4S1CCS8_9BACT</name>
<dbReference type="SMART" id="SM00671">
    <property type="entry name" value="SEL1"/>
    <property type="match status" value="3"/>
</dbReference>
<protein>
    <submittedName>
        <fullName evidence="1">Sel1 repeat family protein</fullName>
    </submittedName>
</protein>
<organism evidence="1 2">
    <name type="scientific">Geomonas terrae</name>
    <dbReference type="NCBI Taxonomy" id="2562681"/>
    <lineage>
        <taxon>Bacteria</taxon>
        <taxon>Pseudomonadati</taxon>
        <taxon>Thermodesulfobacteriota</taxon>
        <taxon>Desulfuromonadia</taxon>
        <taxon>Geobacterales</taxon>
        <taxon>Geobacteraceae</taxon>
        <taxon>Geomonas</taxon>
    </lineage>
</organism>
<dbReference type="RefSeq" id="WP_135870653.1">
    <property type="nucleotide sequence ID" value="NZ_SRSC01000003.1"/>
</dbReference>
<dbReference type="PANTHER" id="PTHR11102">
    <property type="entry name" value="SEL-1-LIKE PROTEIN"/>
    <property type="match status" value="1"/>
</dbReference>
<dbReference type="Gene3D" id="1.25.40.10">
    <property type="entry name" value="Tetratricopeptide repeat domain"/>
    <property type="match status" value="1"/>
</dbReference>
<dbReference type="InterPro" id="IPR011990">
    <property type="entry name" value="TPR-like_helical_dom_sf"/>
</dbReference>
<sequence>MKVIRVFCWLFLSVLFGAVYCHGFDGTDFKGIKKLAEKGDAEAQMKVGVMLSAGVGVEQDLLEGLKWYQKSADQGYPEGEWNLAFVYIRGEIVPQDFKKAFGLMQKAADAGLADAQYDLGMMYLQGLALPAPDQGKAEVWFRRASTQGHRDAKRVLKELAAVSTAEQQKQ</sequence>
<dbReference type="EMBL" id="SRSC01000003">
    <property type="protein sequence ID" value="TGU71215.1"/>
    <property type="molecule type" value="Genomic_DNA"/>
</dbReference>
<gene>
    <name evidence="1" type="ORF">E4633_12780</name>
</gene>
<dbReference type="InterPro" id="IPR050767">
    <property type="entry name" value="Sel1_AlgK"/>
</dbReference>
<accession>A0A4S1CCS8</accession>
<dbReference type="Proteomes" id="UP000306416">
    <property type="component" value="Unassembled WGS sequence"/>
</dbReference>
<dbReference type="SUPFAM" id="SSF81901">
    <property type="entry name" value="HCP-like"/>
    <property type="match status" value="1"/>
</dbReference>
<dbReference type="Pfam" id="PF08238">
    <property type="entry name" value="Sel1"/>
    <property type="match status" value="3"/>
</dbReference>
<reference evidence="1 2" key="1">
    <citation type="submission" date="2019-04" db="EMBL/GenBank/DDBJ databases">
        <title>Geobacter oryzae sp. nov., ferric-reducing bacteria isolated from paddy soil.</title>
        <authorList>
            <person name="Xu Z."/>
            <person name="Masuda Y."/>
            <person name="Itoh H."/>
            <person name="Senoo K."/>
        </authorList>
    </citation>
    <scope>NUCLEOTIDE SEQUENCE [LARGE SCALE GENOMIC DNA]</scope>
    <source>
        <strain evidence="1 2">Red111</strain>
    </source>
</reference>
<proteinExistence type="predicted"/>